<keyword evidence="2" id="KW-0012">Acyltransferase</keyword>
<dbReference type="InterPro" id="IPR000182">
    <property type="entry name" value="GNAT_dom"/>
</dbReference>
<name>A0ABU2NKE0_9ACTN</name>
<accession>A0ABU2NKE0</accession>
<dbReference type="InterPro" id="IPR016181">
    <property type="entry name" value="Acyl_CoA_acyltransferase"/>
</dbReference>
<dbReference type="EC" id="2.3.1.-" evidence="2"/>
<proteinExistence type="predicted"/>
<sequence>MDLHSALRRYDAVVRRDAPAEGPGARLERDHGAGAVLRHVVPDGRGWHGVCWSDLDEDTADAAIAAQLRAFAAYGHPFEWKVYAHDRPADLAGRLRRAGFTPGPDEAVMVAEVTSVPTDAALPEGVRLHTVTDPADLHLLDEVHDAVFGPDGTSLRSWLGPVLETAPETVHLVVALAGDRPVSAARSSLPPEPAGTGFAGLWGGGTLPEWRGRGLYRALVAARARHAAERGFRYLHVDASDASRPVLERLGFHRLTTTRPYVFDPSSPGHRRNEAPA</sequence>
<keyword evidence="2" id="KW-0808">Transferase</keyword>
<evidence type="ECO:0000313" key="2">
    <source>
        <dbReference type="EMBL" id="MDT0377454.1"/>
    </source>
</evidence>
<dbReference type="PROSITE" id="PS51186">
    <property type="entry name" value="GNAT"/>
    <property type="match status" value="1"/>
</dbReference>
<dbReference type="Gene3D" id="3.40.630.30">
    <property type="match status" value="1"/>
</dbReference>
<keyword evidence="3" id="KW-1185">Reference proteome</keyword>
<dbReference type="RefSeq" id="WP_311671436.1">
    <property type="nucleotide sequence ID" value="NZ_JAVREQ010000001.1"/>
</dbReference>
<evidence type="ECO:0000259" key="1">
    <source>
        <dbReference type="PROSITE" id="PS51186"/>
    </source>
</evidence>
<organism evidence="2 3">
    <name type="scientific">Streptomyces hazeniae</name>
    <dbReference type="NCBI Taxonomy" id="3075538"/>
    <lineage>
        <taxon>Bacteria</taxon>
        <taxon>Bacillati</taxon>
        <taxon>Actinomycetota</taxon>
        <taxon>Actinomycetes</taxon>
        <taxon>Kitasatosporales</taxon>
        <taxon>Streptomycetaceae</taxon>
        <taxon>Streptomyces</taxon>
    </lineage>
</organism>
<protein>
    <submittedName>
        <fullName evidence="2">GNAT family N-acetyltransferase</fullName>
        <ecNumber evidence="2">2.3.1.-</ecNumber>
    </submittedName>
</protein>
<comment type="caution">
    <text evidence="2">The sequence shown here is derived from an EMBL/GenBank/DDBJ whole genome shotgun (WGS) entry which is preliminary data.</text>
</comment>
<reference evidence="3" key="1">
    <citation type="submission" date="2023-07" db="EMBL/GenBank/DDBJ databases">
        <title>30 novel species of actinomycetes from the DSMZ collection.</title>
        <authorList>
            <person name="Nouioui I."/>
        </authorList>
    </citation>
    <scope>NUCLEOTIDE SEQUENCE [LARGE SCALE GENOMIC DNA]</scope>
    <source>
        <strain evidence="3">DSM 42041</strain>
    </source>
</reference>
<dbReference type="Proteomes" id="UP001183414">
    <property type="component" value="Unassembled WGS sequence"/>
</dbReference>
<dbReference type="SUPFAM" id="SSF55729">
    <property type="entry name" value="Acyl-CoA N-acyltransferases (Nat)"/>
    <property type="match status" value="1"/>
</dbReference>
<dbReference type="EMBL" id="JAVREQ010000001">
    <property type="protein sequence ID" value="MDT0377454.1"/>
    <property type="molecule type" value="Genomic_DNA"/>
</dbReference>
<dbReference type="Pfam" id="PF00583">
    <property type="entry name" value="Acetyltransf_1"/>
    <property type="match status" value="1"/>
</dbReference>
<dbReference type="GO" id="GO:0016746">
    <property type="term" value="F:acyltransferase activity"/>
    <property type="evidence" value="ECO:0007669"/>
    <property type="project" value="UniProtKB-KW"/>
</dbReference>
<gene>
    <name evidence="2" type="ORF">RM572_01520</name>
</gene>
<feature type="domain" description="N-acetyltransferase" evidence="1">
    <location>
        <begin position="126"/>
        <end position="277"/>
    </location>
</feature>
<evidence type="ECO:0000313" key="3">
    <source>
        <dbReference type="Proteomes" id="UP001183414"/>
    </source>
</evidence>